<dbReference type="InterPro" id="IPR019800">
    <property type="entry name" value="Glyco_hydro_3_AS"/>
</dbReference>
<dbReference type="Proteomes" id="UP001519363">
    <property type="component" value="Unassembled WGS sequence"/>
</dbReference>
<feature type="domain" description="CBM6" evidence="9">
    <location>
        <begin position="628"/>
        <end position="757"/>
    </location>
</feature>
<keyword evidence="5 7" id="KW-0378">Hydrolase</keyword>
<dbReference type="InterPro" id="IPR008979">
    <property type="entry name" value="Galactose-bd-like_sf"/>
</dbReference>
<dbReference type="EC" id="3.2.1.21" evidence="3"/>
<dbReference type="InterPro" id="IPR005084">
    <property type="entry name" value="CBM6"/>
</dbReference>
<dbReference type="PANTHER" id="PTHR30620:SF16">
    <property type="entry name" value="LYSOSOMAL BETA GLUCOSIDASE"/>
    <property type="match status" value="1"/>
</dbReference>
<comment type="similarity">
    <text evidence="2 7">Belongs to the glycosyl hydrolase 3 family.</text>
</comment>
<dbReference type="Pfam" id="PF01915">
    <property type="entry name" value="Glyco_hydro_3_C"/>
    <property type="match status" value="1"/>
</dbReference>
<dbReference type="CDD" id="cd04084">
    <property type="entry name" value="CBM6_xylanase-like"/>
    <property type="match status" value="1"/>
</dbReference>
<evidence type="ECO:0000313" key="11">
    <source>
        <dbReference type="Proteomes" id="UP001519363"/>
    </source>
</evidence>
<accession>A0ABS5AMG6</accession>
<evidence type="ECO:0000256" key="2">
    <source>
        <dbReference type="ARBA" id="ARBA00005336"/>
    </source>
</evidence>
<comment type="caution">
    <text evidence="10">The sequence shown here is derived from an EMBL/GenBank/DDBJ whole genome shotgun (WGS) entry which is preliminary data.</text>
</comment>
<dbReference type="PRINTS" id="PR00133">
    <property type="entry name" value="GLHYDRLASE3"/>
</dbReference>
<dbReference type="PROSITE" id="PS51175">
    <property type="entry name" value="CBM6"/>
    <property type="match status" value="1"/>
</dbReference>
<evidence type="ECO:0000256" key="7">
    <source>
        <dbReference type="RuleBase" id="RU361161"/>
    </source>
</evidence>
<keyword evidence="4 8" id="KW-0732">Signal</keyword>
<dbReference type="SMART" id="SM00606">
    <property type="entry name" value="CBD_IV"/>
    <property type="match status" value="1"/>
</dbReference>
<dbReference type="Gene3D" id="3.20.20.300">
    <property type="entry name" value="Glycoside hydrolase, family 3, N-terminal domain"/>
    <property type="match status" value="1"/>
</dbReference>
<dbReference type="Pfam" id="PF03422">
    <property type="entry name" value="CBM_6"/>
    <property type="match status" value="1"/>
</dbReference>
<protein>
    <recommendedName>
        <fullName evidence="3">beta-glucosidase</fullName>
        <ecNumber evidence="3">3.2.1.21</ecNumber>
    </recommendedName>
</protein>
<dbReference type="SUPFAM" id="SSF52279">
    <property type="entry name" value="Beta-D-glucan exohydrolase, C-terminal domain"/>
    <property type="match status" value="1"/>
</dbReference>
<dbReference type="InterPro" id="IPR017853">
    <property type="entry name" value="GH"/>
</dbReference>
<dbReference type="InterPro" id="IPR002772">
    <property type="entry name" value="Glyco_hydro_3_C"/>
</dbReference>
<evidence type="ECO:0000256" key="1">
    <source>
        <dbReference type="ARBA" id="ARBA00000448"/>
    </source>
</evidence>
<dbReference type="SUPFAM" id="SSF51445">
    <property type="entry name" value="(Trans)glycosidases"/>
    <property type="match status" value="1"/>
</dbReference>
<sequence>MPLAQRRESAFRRSTARLATGALTLSLLGASLVTAGPAAAADPIYKDPTQPVAARVNDLLPRMSLNEKIGQMTQGERASVSAADVTTYRLGSLLSGGGSVPSPNTATAWADMYDNYQRAAVATPLNIPLIYGVDAVHGHNNLRGATIFPHNIGLGATRDPELVRRIGEATAKEVSGTGIDWDFAPCLCVARNDRWGRTYESFGEQPEIATSMTTMVTGLQGSALNQPGSVLATAKHWIGDGGTTGGKDQGNTQISEAELRSVHLPPFREAIARKVGSVMVSYSSWNNVKLHGHKYLITDLLKNELGFSGLVVSDYNAIDQIDGQPGFTAAEVAQSVNAGIDMVMVPSEWRRFIDLLRGEVQAGRVPMSRIDDANRRILTKKFELGLFEKPYTDRSFTGTVGSPAHRALAREAVRKSQVLLKNANGVLPLPKTASKIFVAGKNADDIGNQSGGWTITWQGGSGGTTPGTTVLQGIRAAVSAGTTVTYDRGGNGIDGSYQAAIAVVGETPYAETAGDRPGGLGLDAEDLATLNRLKAAGVPVVTVLVSGRPLDIAAQLPDWTALVAAWLPGTEGNGVADVLFGDHKPTATLPVSWMASAAQQPVNVGDGKTPLFAYGTGQRFPASQSPYNLIGASYYDEQRGTALERCQDSGCGQNVGWLAPGDYTAYADVDFGATPARSVTLRLASGSTANGSVQFRLGSPTGPVVATVPAASTGGWQTWASRTAAVSANATGVQRLYLVAAGTGTGDVANVNWFQFSR</sequence>
<dbReference type="Pfam" id="PF00933">
    <property type="entry name" value="Glyco_hydro_3"/>
    <property type="match status" value="1"/>
</dbReference>
<dbReference type="InterPro" id="IPR036962">
    <property type="entry name" value="Glyco_hydro_3_N_sf"/>
</dbReference>
<feature type="chain" id="PRO_5045678248" description="beta-glucosidase" evidence="8">
    <location>
        <begin position="41"/>
        <end position="758"/>
    </location>
</feature>
<name>A0ABS5AMG6_9PSEU</name>
<reference evidence="10 11" key="1">
    <citation type="submission" date="2021-03" db="EMBL/GenBank/DDBJ databases">
        <title>Sequencing the genomes of 1000 actinobacteria strains.</title>
        <authorList>
            <person name="Klenk H.-P."/>
        </authorList>
    </citation>
    <scope>NUCLEOTIDE SEQUENCE [LARGE SCALE GENOMIC DNA]</scope>
    <source>
        <strain evidence="10 11">DSM 44580</strain>
    </source>
</reference>
<dbReference type="GO" id="GO:0008422">
    <property type="term" value="F:beta-glucosidase activity"/>
    <property type="evidence" value="ECO:0007669"/>
    <property type="project" value="UniProtKB-EC"/>
</dbReference>
<keyword evidence="11" id="KW-1185">Reference proteome</keyword>
<proteinExistence type="inferred from homology"/>
<dbReference type="PROSITE" id="PS00775">
    <property type="entry name" value="GLYCOSYL_HYDROL_F3"/>
    <property type="match status" value="1"/>
</dbReference>
<evidence type="ECO:0000256" key="6">
    <source>
        <dbReference type="ARBA" id="ARBA00023295"/>
    </source>
</evidence>
<dbReference type="SUPFAM" id="SSF49785">
    <property type="entry name" value="Galactose-binding domain-like"/>
    <property type="match status" value="1"/>
</dbReference>
<dbReference type="Gene3D" id="2.60.120.260">
    <property type="entry name" value="Galactose-binding domain-like"/>
    <property type="match status" value="1"/>
</dbReference>
<dbReference type="EMBL" id="JAGIOO010000001">
    <property type="protein sequence ID" value="MBP2477399.1"/>
    <property type="molecule type" value="Genomic_DNA"/>
</dbReference>
<dbReference type="Gene3D" id="3.40.50.1700">
    <property type="entry name" value="Glycoside hydrolase family 3 C-terminal domain"/>
    <property type="match status" value="1"/>
</dbReference>
<evidence type="ECO:0000256" key="8">
    <source>
        <dbReference type="SAM" id="SignalP"/>
    </source>
</evidence>
<dbReference type="InterPro" id="IPR051915">
    <property type="entry name" value="Cellulose_Degrad_GH3"/>
</dbReference>
<dbReference type="InterPro" id="IPR006584">
    <property type="entry name" value="Cellulose-bd_IV"/>
</dbReference>
<gene>
    <name evidence="10" type="ORF">JOF53_006271</name>
</gene>
<evidence type="ECO:0000256" key="3">
    <source>
        <dbReference type="ARBA" id="ARBA00012744"/>
    </source>
</evidence>
<feature type="signal peptide" evidence="8">
    <location>
        <begin position="1"/>
        <end position="40"/>
    </location>
</feature>
<organism evidence="10 11">
    <name type="scientific">Crossiella equi</name>
    <dbReference type="NCBI Taxonomy" id="130796"/>
    <lineage>
        <taxon>Bacteria</taxon>
        <taxon>Bacillati</taxon>
        <taxon>Actinomycetota</taxon>
        <taxon>Actinomycetes</taxon>
        <taxon>Pseudonocardiales</taxon>
        <taxon>Pseudonocardiaceae</taxon>
        <taxon>Crossiella</taxon>
    </lineage>
</organism>
<dbReference type="PANTHER" id="PTHR30620">
    <property type="entry name" value="PERIPLASMIC BETA-GLUCOSIDASE-RELATED"/>
    <property type="match status" value="1"/>
</dbReference>
<dbReference type="InterPro" id="IPR036881">
    <property type="entry name" value="Glyco_hydro_3_C_sf"/>
</dbReference>
<keyword evidence="6 7" id="KW-0326">Glycosidase</keyword>
<evidence type="ECO:0000313" key="10">
    <source>
        <dbReference type="EMBL" id="MBP2477399.1"/>
    </source>
</evidence>
<evidence type="ECO:0000256" key="5">
    <source>
        <dbReference type="ARBA" id="ARBA00022801"/>
    </source>
</evidence>
<evidence type="ECO:0000259" key="9">
    <source>
        <dbReference type="PROSITE" id="PS51175"/>
    </source>
</evidence>
<evidence type="ECO:0000256" key="4">
    <source>
        <dbReference type="ARBA" id="ARBA00022729"/>
    </source>
</evidence>
<comment type="catalytic activity">
    <reaction evidence="1">
        <text>Hydrolysis of terminal, non-reducing beta-D-glucosyl residues with release of beta-D-glucose.</text>
        <dbReference type="EC" id="3.2.1.21"/>
    </reaction>
</comment>
<dbReference type="InterPro" id="IPR001764">
    <property type="entry name" value="Glyco_hydro_3_N"/>
</dbReference>